<dbReference type="Gene3D" id="2.30.38.10">
    <property type="entry name" value="Luciferase, Domain 3"/>
    <property type="match status" value="1"/>
</dbReference>
<comment type="cofactor">
    <cofactor evidence="1">
        <name>pantetheine 4'-phosphate</name>
        <dbReference type="ChEBI" id="CHEBI:47942"/>
    </cofactor>
</comment>
<dbReference type="Proteomes" id="UP000239494">
    <property type="component" value="Unassembled WGS sequence"/>
</dbReference>
<dbReference type="Gene3D" id="3.30.559.10">
    <property type="entry name" value="Chloramphenicol acetyltransferase-like domain"/>
    <property type="match status" value="1"/>
</dbReference>
<dbReference type="Gene3D" id="3.40.50.12780">
    <property type="entry name" value="N-terminal domain of ligase-like"/>
    <property type="match status" value="1"/>
</dbReference>
<dbReference type="Gene3D" id="1.10.1200.10">
    <property type="entry name" value="ACP-like"/>
    <property type="match status" value="2"/>
</dbReference>
<name>A0A2T0T7G3_9PSEU</name>
<dbReference type="SUPFAM" id="SSF52777">
    <property type="entry name" value="CoA-dependent acyltransferases"/>
    <property type="match status" value="2"/>
</dbReference>
<dbReference type="GO" id="GO:0005829">
    <property type="term" value="C:cytosol"/>
    <property type="evidence" value="ECO:0007669"/>
    <property type="project" value="TreeGrafter"/>
</dbReference>
<dbReference type="GO" id="GO:0047527">
    <property type="term" value="F:2,3-dihydroxybenzoate-serine ligase activity"/>
    <property type="evidence" value="ECO:0007669"/>
    <property type="project" value="TreeGrafter"/>
</dbReference>
<dbReference type="EMBL" id="PVTF01000005">
    <property type="protein sequence ID" value="PRY41615.1"/>
    <property type="molecule type" value="Genomic_DNA"/>
</dbReference>
<dbReference type="SUPFAM" id="SSF47336">
    <property type="entry name" value="ACP-like"/>
    <property type="match status" value="2"/>
</dbReference>
<dbReference type="InterPro" id="IPR042099">
    <property type="entry name" value="ANL_N_sf"/>
</dbReference>
<dbReference type="InterPro" id="IPR009081">
    <property type="entry name" value="PP-bd_ACP"/>
</dbReference>
<dbReference type="Gene3D" id="3.40.50.980">
    <property type="match status" value="2"/>
</dbReference>
<dbReference type="FunFam" id="2.30.38.10:FF:000001">
    <property type="entry name" value="Non-ribosomal peptide synthetase PvdI"/>
    <property type="match status" value="1"/>
</dbReference>
<reference evidence="6 7" key="1">
    <citation type="submission" date="2018-03" db="EMBL/GenBank/DDBJ databases">
        <title>Genomic Encyclopedia of Archaeal and Bacterial Type Strains, Phase II (KMG-II): from individual species to whole genera.</title>
        <authorList>
            <person name="Goeker M."/>
        </authorList>
    </citation>
    <scope>NUCLEOTIDE SEQUENCE [LARGE SCALE GENOMIC DNA]</scope>
    <source>
        <strain evidence="6 7">DSM 44720</strain>
    </source>
</reference>
<dbReference type="InterPro" id="IPR006162">
    <property type="entry name" value="Ppantetheine_attach_site"/>
</dbReference>
<evidence type="ECO:0000256" key="1">
    <source>
        <dbReference type="ARBA" id="ARBA00001957"/>
    </source>
</evidence>
<dbReference type="SMART" id="SM00823">
    <property type="entry name" value="PKS_PP"/>
    <property type="match status" value="2"/>
</dbReference>
<accession>A0A2T0T7G3</accession>
<dbReference type="PROSITE" id="PS50075">
    <property type="entry name" value="CARRIER"/>
    <property type="match status" value="2"/>
</dbReference>
<dbReference type="GO" id="GO:0009239">
    <property type="term" value="P:enterobactin biosynthetic process"/>
    <property type="evidence" value="ECO:0007669"/>
    <property type="project" value="TreeGrafter"/>
</dbReference>
<dbReference type="InterPro" id="IPR045851">
    <property type="entry name" value="AMP-bd_C_sf"/>
</dbReference>
<dbReference type="SUPFAM" id="SSF53335">
    <property type="entry name" value="S-adenosyl-L-methionine-dependent methyltransferases"/>
    <property type="match status" value="1"/>
</dbReference>
<dbReference type="OrthoDB" id="2378856at2"/>
<feature type="domain" description="Carrier" evidence="5">
    <location>
        <begin position="1880"/>
        <end position="1955"/>
    </location>
</feature>
<dbReference type="CDD" id="cd19531">
    <property type="entry name" value="LCL_NRPS-like"/>
    <property type="match status" value="1"/>
</dbReference>
<dbReference type="Pfam" id="PF08242">
    <property type="entry name" value="Methyltransf_12"/>
    <property type="match status" value="1"/>
</dbReference>
<dbReference type="InterPro" id="IPR020806">
    <property type="entry name" value="PKS_PP-bd"/>
</dbReference>
<dbReference type="InterPro" id="IPR025110">
    <property type="entry name" value="AMP-bd_C"/>
</dbReference>
<evidence type="ECO:0000256" key="2">
    <source>
        <dbReference type="ARBA" id="ARBA00022450"/>
    </source>
</evidence>
<keyword evidence="7" id="KW-1185">Reference proteome</keyword>
<dbReference type="GO" id="GO:0008610">
    <property type="term" value="P:lipid biosynthetic process"/>
    <property type="evidence" value="ECO:0007669"/>
    <property type="project" value="UniProtKB-ARBA"/>
</dbReference>
<dbReference type="Gene3D" id="3.30.300.30">
    <property type="match status" value="3"/>
</dbReference>
<organism evidence="6 7">
    <name type="scientific">Umezawaea tangerina</name>
    <dbReference type="NCBI Taxonomy" id="84725"/>
    <lineage>
        <taxon>Bacteria</taxon>
        <taxon>Bacillati</taxon>
        <taxon>Actinomycetota</taxon>
        <taxon>Actinomycetes</taxon>
        <taxon>Pseudonocardiales</taxon>
        <taxon>Pseudonocardiaceae</taxon>
        <taxon>Umezawaea</taxon>
    </lineage>
</organism>
<dbReference type="InterPro" id="IPR000873">
    <property type="entry name" value="AMP-dep_synth/lig_dom"/>
</dbReference>
<evidence type="ECO:0000259" key="5">
    <source>
        <dbReference type="PROSITE" id="PS50075"/>
    </source>
</evidence>
<proteinExistence type="predicted"/>
<evidence type="ECO:0000313" key="6">
    <source>
        <dbReference type="EMBL" id="PRY41615.1"/>
    </source>
</evidence>
<dbReference type="Gene3D" id="3.40.50.150">
    <property type="entry name" value="Vaccinia Virus protein VP39"/>
    <property type="match status" value="1"/>
</dbReference>
<dbReference type="InterPro" id="IPR013217">
    <property type="entry name" value="Methyltransf_12"/>
</dbReference>
<dbReference type="RefSeq" id="WP_106188615.1">
    <property type="nucleotide sequence ID" value="NZ_PVTF01000005.1"/>
</dbReference>
<dbReference type="Pfam" id="PF00501">
    <property type="entry name" value="AMP-binding"/>
    <property type="match status" value="2"/>
</dbReference>
<dbReference type="FunFam" id="3.40.50.980:FF:000001">
    <property type="entry name" value="Non-ribosomal peptide synthetase"/>
    <property type="match status" value="1"/>
</dbReference>
<dbReference type="Gene3D" id="3.30.559.30">
    <property type="entry name" value="Nonribosomal peptide synthetase, condensation domain"/>
    <property type="match status" value="1"/>
</dbReference>
<sequence>MTDLITLFEARADADPERTAVEFGPWTWTYGDLDARANRLADHLLDVGVTRGAFVGICTDQRSDMVVTALAVLKVGAVYVPLDVTFPEDRLAWMVRDVGLAAVVTQRRFAELLPATGTAVVRLDVDGPRIAAASPARPGGQSATTPVCLMYTSGSTGLPKGVLVPQRGVLRLVVDAGHLTASPVDRVAFAAHFSFDAALFEMWGALLNGACLVGLPKEVLVSPRDLARFVRRARISTMFLTTSLFNEVVRADPAALAPVARLLVGGEAADPDVMRTALAHHGGGLLLNGYGPTEATTFAAVHEVDAVAPGARSVPIGTAIAETTLHVLDERMRPVPDGTTGELYIGGSGVALGYWRRPAQTALAFVADPFAADGSRLYRTGDLVVRRPDGVLEFVGRVDDQVKVRGFRIELGEVENALRAHPALDAVVAAVREERQGDKRLVAYLLPGPQAAEHVPAVQLWRTLFDETYAGPGTGGPGIDATRWTSSYGKPFSEQEMDEWRLSTLPLLRELPHDSVLEIGCGAGNVARDLAADTRRYVATDFSTAALERLRSRMAQDGTRIEQLELVLTTADDLSGIDPEPVDMVLLESVVQFFPDLDYLVRVLADATSRVRDGGVVVVADVRNLALLGHFHESVGGDPKSEDELVVHPAWFRALPGLVDRIGHVEVRHKRGSVANELTRYRYDVVLHVAPASVAEPVEWLDWAEVGDLERLAALVAATPRLAVARVPNARLTTGGVEPEDLWALAEGSGRRADVLLSDVDAMDVVFSPATGPRPLIAQRDLDRPDVLANEPRAGQLRRRLPALVRELARTTLPPQMVPSAFVVVDRFPLSPTGKVDRAALPAPGRTAAAEVTRSTRGAVEDLIARMWSEVLGVDEVGVHENFFDLGGHSLLATQVVSRMRNAFSVDLPLREMLDGPTVAGLAEVVRGLAATGRGRRLPAVPARRHEDASAPSFGQDRFWFLDRLQPGNALNNLALGFRLRGALDVDALRSALTLLIARHEALRTGFRTVDGGPRQVVVEPVPIALPVVPPGDDLHETLRAEARRPFDLTAPPLVRALLVALGAREHVLLVTIHHIVSDGWSLGVLYRELAAAYAGEALPDAPPVTYRDFARWQRDRMTGDVLAGQLAYWREQLAGAPELPALPTDRPRPAAQSFRGATHRFALEPDLVSRLEELARRREATLFMVLLAAVKTVLHRYTGEHDVLLGTPIANRLRPELEGVLGFFVNTLVLRTSLAGDPSFDDLLDRVRETALSAYAHQELPFEKLVDELAPARDLSYPPLVQVLFALQNTPGEGLRLPGLDAEPVHVDRRATQFDLVFSLEQDSGGGITATIEYSTDLFDETTVVRLAGHLRTLAAGVADTPAARISALPLLTDEEHAGIARLNDTAASDDGPRLLHQLVEAQVRRTPEATALVHEGESLTYAELDARANRVARWLRSRGIGPEKVVAVLLPRCLDLPVALLAVLKAGGAYLPIDLAYPEQRRAFMLADSRATVVLTEFGAALDEAVAGLSDEDPRTEVDPANPAYVIYTSGSTGRPKGVVVPHSGVVNLLGDRRFAEMVPRGERASLWTSTSFDGSIPELFLALGRGAELHVVPEHRRTVPADFVSWLAEHDIKAGYLAPFMVAEAASAPALPRLRGLTLATEPIAAGTYGRLAERLDGCYVVNAYGPTEASVAASAYVVPTPPPADGILPIGTPLRNVRLHVLDATGAPVPAGVTGELWIAGAGLARGYHGDPGLTADRFRPDPFGPPGGRMYRTGDLAWRRADGELVFAGRADDQVKLRGLRIEPTEVQAAIERHPRVSDAHVTVHSGRLVAYVVPADGDGVDVDDLRTRLAGWLPRFLVPSHFVELAALPLLPNGKLDREMLPAPSTARSGRGRAPRTGLERLVAAIWTDLLGVRDPRVTDNFFREGGESLTAARVVARLSAELGVEVPVRLAFEHEALGDLAAAVADVAARPTASIPLVRSAPTTLADLVAADTTRKG</sequence>
<feature type="domain" description="Carrier" evidence="5">
    <location>
        <begin position="855"/>
        <end position="930"/>
    </location>
</feature>
<dbReference type="GO" id="GO:0043041">
    <property type="term" value="P:amino acid activation for nonribosomal peptide biosynthetic process"/>
    <property type="evidence" value="ECO:0007669"/>
    <property type="project" value="TreeGrafter"/>
</dbReference>
<dbReference type="InterPro" id="IPR001242">
    <property type="entry name" value="Condensation_dom"/>
</dbReference>
<protein>
    <submittedName>
        <fullName evidence="6">Amino acid adenylation domain-containing protein</fullName>
    </submittedName>
</protein>
<dbReference type="InterPro" id="IPR020845">
    <property type="entry name" value="AMP-binding_CS"/>
</dbReference>
<dbReference type="PROSITE" id="PS00455">
    <property type="entry name" value="AMP_BINDING"/>
    <property type="match status" value="2"/>
</dbReference>
<dbReference type="InterPro" id="IPR010071">
    <property type="entry name" value="AA_adenyl_dom"/>
</dbReference>
<dbReference type="CDD" id="cd02440">
    <property type="entry name" value="AdoMet_MTases"/>
    <property type="match status" value="1"/>
</dbReference>
<comment type="caution">
    <text evidence="6">The sequence shown here is derived from an EMBL/GenBank/DDBJ whole genome shotgun (WGS) entry which is preliminary data.</text>
</comment>
<dbReference type="InterPro" id="IPR036736">
    <property type="entry name" value="ACP-like_sf"/>
</dbReference>
<evidence type="ECO:0000256" key="3">
    <source>
        <dbReference type="ARBA" id="ARBA00022553"/>
    </source>
</evidence>
<dbReference type="GO" id="GO:0009403">
    <property type="term" value="P:toxin biosynthetic process"/>
    <property type="evidence" value="ECO:0007669"/>
    <property type="project" value="UniProtKB-ARBA"/>
</dbReference>
<dbReference type="InterPro" id="IPR029063">
    <property type="entry name" value="SAM-dependent_MTases_sf"/>
</dbReference>
<keyword evidence="4" id="KW-0677">Repeat</keyword>
<keyword evidence="2" id="KW-0596">Phosphopantetheine</keyword>
<dbReference type="PANTHER" id="PTHR45527">
    <property type="entry name" value="NONRIBOSOMAL PEPTIDE SYNTHETASE"/>
    <property type="match status" value="1"/>
</dbReference>
<dbReference type="PANTHER" id="PTHR45527:SF1">
    <property type="entry name" value="FATTY ACID SYNTHASE"/>
    <property type="match status" value="1"/>
</dbReference>
<dbReference type="GO" id="GO:0072330">
    <property type="term" value="P:monocarboxylic acid biosynthetic process"/>
    <property type="evidence" value="ECO:0007669"/>
    <property type="project" value="UniProtKB-ARBA"/>
</dbReference>
<dbReference type="NCBIfam" id="TIGR01733">
    <property type="entry name" value="AA-adenyl-dom"/>
    <property type="match status" value="2"/>
</dbReference>
<dbReference type="FunFam" id="1.10.1200.10:FF:000016">
    <property type="entry name" value="Non-ribosomal peptide synthase"/>
    <property type="match status" value="1"/>
</dbReference>
<dbReference type="GO" id="GO:0009366">
    <property type="term" value="C:enterobactin synthetase complex"/>
    <property type="evidence" value="ECO:0007669"/>
    <property type="project" value="TreeGrafter"/>
</dbReference>
<dbReference type="PROSITE" id="PS00012">
    <property type="entry name" value="PHOSPHOPANTETHEINE"/>
    <property type="match status" value="1"/>
</dbReference>
<gene>
    <name evidence="6" type="ORF">CLV43_105373</name>
</gene>
<evidence type="ECO:0000313" key="7">
    <source>
        <dbReference type="Proteomes" id="UP000239494"/>
    </source>
</evidence>
<dbReference type="Pfam" id="PF13193">
    <property type="entry name" value="AMP-binding_C"/>
    <property type="match status" value="1"/>
</dbReference>
<dbReference type="SUPFAM" id="SSF56801">
    <property type="entry name" value="Acetyl-CoA synthetase-like"/>
    <property type="match status" value="2"/>
</dbReference>
<evidence type="ECO:0000256" key="4">
    <source>
        <dbReference type="ARBA" id="ARBA00022737"/>
    </source>
</evidence>
<dbReference type="CDD" id="cd05930">
    <property type="entry name" value="A_NRPS"/>
    <property type="match status" value="1"/>
</dbReference>
<dbReference type="Pfam" id="PF00550">
    <property type="entry name" value="PP-binding"/>
    <property type="match status" value="2"/>
</dbReference>
<keyword evidence="3" id="KW-0597">Phosphoprotein</keyword>
<dbReference type="Pfam" id="PF00668">
    <property type="entry name" value="Condensation"/>
    <property type="match status" value="1"/>
</dbReference>
<dbReference type="InterPro" id="IPR023213">
    <property type="entry name" value="CAT-like_dom_sf"/>
</dbReference>
<dbReference type="GO" id="GO:0031177">
    <property type="term" value="F:phosphopantetheine binding"/>
    <property type="evidence" value="ECO:0007669"/>
    <property type="project" value="InterPro"/>
</dbReference>